<dbReference type="InterPro" id="IPR008930">
    <property type="entry name" value="Terpenoid_cyclase/PrenylTrfase"/>
</dbReference>
<keyword evidence="2" id="KW-1185">Reference proteome</keyword>
<dbReference type="EMBL" id="PDOF01000002">
    <property type="protein sequence ID" value="PYZ96587.1"/>
    <property type="molecule type" value="Genomic_DNA"/>
</dbReference>
<name>A0A2W0H646_9BACI</name>
<reference evidence="1 2" key="1">
    <citation type="submission" date="2017-10" db="EMBL/GenBank/DDBJ databases">
        <title>Bacillus sp. nov., a halophilic bacterium isolated from a Yangshapao Lake.</title>
        <authorList>
            <person name="Wang H."/>
        </authorList>
    </citation>
    <scope>NUCLEOTIDE SEQUENCE [LARGE SCALE GENOMIC DNA]</scope>
    <source>
        <strain evidence="1 2">YSP-3</strain>
    </source>
</reference>
<dbReference type="SUPFAM" id="SSF48239">
    <property type="entry name" value="Terpenoid cyclases/Protein prenyltransferases"/>
    <property type="match status" value="1"/>
</dbReference>
<dbReference type="OrthoDB" id="3286086at2"/>
<proteinExistence type="predicted"/>
<dbReference type="RefSeq" id="WP_110520424.1">
    <property type="nucleotide sequence ID" value="NZ_PDOF01000002.1"/>
</dbReference>
<dbReference type="Proteomes" id="UP000248066">
    <property type="component" value="Unassembled WGS sequence"/>
</dbReference>
<comment type="caution">
    <text evidence="1">The sequence shown here is derived from an EMBL/GenBank/DDBJ whole genome shotgun (WGS) entry which is preliminary data.</text>
</comment>
<evidence type="ECO:0000313" key="2">
    <source>
        <dbReference type="Proteomes" id="UP000248066"/>
    </source>
</evidence>
<dbReference type="AlphaFoldDB" id="A0A2W0H646"/>
<sequence>MRTLSLQKYRRAADFVSNHARLVDQRLFEYYFYNGSSEAVLEALIPYQNEDGGIGRGIEPDLRTQASTPIATSVALQYARKVGASWKHPFIQKAMAYLHDVYRQYGFWPLKIPEINDVPHAEWWHFTSQADTFEVNPGAEIIGYFHAYPQVLEADLFSIWHEQIFTWLEGDGPLEMHDALCFLRLAELMPQPGKSQILDALRPHIRSTVTRDPMKWSSYCAKPLWFAPTPDSPFASLLEHSIRQNLDYEVCSQQPDGSWNPFWAWGQYEDVWETKAKKEWAGILTVKTLKTLADYKRIEGLVPEKK</sequence>
<organism evidence="1 2">
    <name type="scientific">Alteribacter lacisalsi</name>
    <dbReference type="NCBI Taxonomy" id="2045244"/>
    <lineage>
        <taxon>Bacteria</taxon>
        <taxon>Bacillati</taxon>
        <taxon>Bacillota</taxon>
        <taxon>Bacilli</taxon>
        <taxon>Bacillales</taxon>
        <taxon>Bacillaceae</taxon>
        <taxon>Alteribacter</taxon>
    </lineage>
</organism>
<gene>
    <name evidence="1" type="ORF">CR205_12820</name>
</gene>
<accession>A0A2W0H646</accession>
<evidence type="ECO:0000313" key="1">
    <source>
        <dbReference type="EMBL" id="PYZ96587.1"/>
    </source>
</evidence>
<protein>
    <submittedName>
        <fullName evidence="1">Uncharacterized protein</fullName>
    </submittedName>
</protein>